<organism evidence="7 8">
    <name type="scientific">Biomaibacter acetigenes</name>
    <dbReference type="NCBI Taxonomy" id="2316383"/>
    <lineage>
        <taxon>Bacteria</taxon>
        <taxon>Bacillati</taxon>
        <taxon>Bacillota</taxon>
        <taxon>Clostridia</taxon>
        <taxon>Thermosediminibacterales</taxon>
        <taxon>Tepidanaerobacteraceae</taxon>
        <taxon>Biomaibacter</taxon>
    </lineage>
</organism>
<proteinExistence type="inferred from homology"/>
<dbReference type="GO" id="GO:0048027">
    <property type="term" value="F:mRNA 5'-UTR binding"/>
    <property type="evidence" value="ECO:0007669"/>
    <property type="project" value="UniProtKB-UniRule"/>
</dbReference>
<comment type="subunit">
    <text evidence="6">Homodimer; the beta-strands of each monomer intercalate to form a hydrophobic core, while the alpha-helices form wings that extend away from the core.</text>
</comment>
<dbReference type="NCBIfam" id="NF002469">
    <property type="entry name" value="PRK01712.1"/>
    <property type="match status" value="1"/>
</dbReference>
<dbReference type="KEGG" id="bacg:D2962_04280"/>
<sequence length="69" mass="7766">MLILSRKKGQSFSIGKHITIKILEIEGDRVGLGIEAPKDMKVLRTELYEEIIDENKQAVNVSDDALKNL</sequence>
<accession>A0A3G2R3L6</accession>
<dbReference type="GO" id="GO:0045947">
    <property type="term" value="P:negative regulation of translational initiation"/>
    <property type="evidence" value="ECO:0007669"/>
    <property type="project" value="UniProtKB-UniRule"/>
</dbReference>
<reference evidence="7 8" key="1">
    <citation type="submission" date="2018-10" db="EMBL/GenBank/DDBJ databases">
        <authorList>
            <person name="Zhang X."/>
        </authorList>
    </citation>
    <scope>NUCLEOTIDE SEQUENCE [LARGE SCALE GENOMIC DNA]</scope>
    <source>
        <strain evidence="7 8">SK-G1</strain>
    </source>
</reference>
<protein>
    <recommendedName>
        <fullName evidence="6">Translational regulator CsrA</fullName>
    </recommendedName>
</protein>
<dbReference type="Proteomes" id="UP000280960">
    <property type="component" value="Chromosome"/>
</dbReference>
<dbReference type="NCBIfam" id="TIGR00202">
    <property type="entry name" value="csrA"/>
    <property type="match status" value="1"/>
</dbReference>
<comment type="subcellular location">
    <subcellularLocation>
        <location evidence="6">Cytoplasm</location>
    </subcellularLocation>
</comment>
<dbReference type="Pfam" id="PF02599">
    <property type="entry name" value="CsrA"/>
    <property type="match status" value="1"/>
</dbReference>
<dbReference type="InterPro" id="IPR003751">
    <property type="entry name" value="CsrA"/>
</dbReference>
<keyword evidence="4 6" id="KW-0810">Translation regulation</keyword>
<evidence type="ECO:0000313" key="8">
    <source>
        <dbReference type="Proteomes" id="UP000280960"/>
    </source>
</evidence>
<keyword evidence="3 6" id="KW-1005">Bacterial flagellum biogenesis</keyword>
<evidence type="ECO:0000256" key="5">
    <source>
        <dbReference type="ARBA" id="ARBA00022884"/>
    </source>
</evidence>
<comment type="similarity">
    <text evidence="6">Belongs to the CsrA/RsmA family.</text>
</comment>
<dbReference type="PANTHER" id="PTHR34984">
    <property type="entry name" value="CARBON STORAGE REGULATOR"/>
    <property type="match status" value="1"/>
</dbReference>
<keyword evidence="2 6" id="KW-0678">Repressor</keyword>
<dbReference type="InterPro" id="IPR036107">
    <property type="entry name" value="CsrA_sf"/>
</dbReference>
<dbReference type="SUPFAM" id="SSF117130">
    <property type="entry name" value="CsrA-like"/>
    <property type="match status" value="1"/>
</dbReference>
<evidence type="ECO:0000256" key="3">
    <source>
        <dbReference type="ARBA" id="ARBA00022795"/>
    </source>
</evidence>
<name>A0A3G2R3L6_9FIRM</name>
<dbReference type="GO" id="GO:0006109">
    <property type="term" value="P:regulation of carbohydrate metabolic process"/>
    <property type="evidence" value="ECO:0007669"/>
    <property type="project" value="InterPro"/>
</dbReference>
<evidence type="ECO:0000256" key="4">
    <source>
        <dbReference type="ARBA" id="ARBA00022845"/>
    </source>
</evidence>
<dbReference type="HAMAP" id="MF_00167">
    <property type="entry name" value="CsrA"/>
    <property type="match status" value="1"/>
</dbReference>
<gene>
    <name evidence="6 7" type="primary">csrA</name>
    <name evidence="7" type="ORF">D2962_04280</name>
</gene>
<dbReference type="GO" id="GO:0006402">
    <property type="term" value="P:mRNA catabolic process"/>
    <property type="evidence" value="ECO:0007669"/>
    <property type="project" value="InterPro"/>
</dbReference>
<dbReference type="GO" id="GO:1902208">
    <property type="term" value="P:regulation of bacterial-type flagellum assembly"/>
    <property type="evidence" value="ECO:0007669"/>
    <property type="project" value="UniProtKB-UniRule"/>
</dbReference>
<dbReference type="FunFam" id="2.60.40.4380:FF:000002">
    <property type="entry name" value="Translational regulator CsrA"/>
    <property type="match status" value="1"/>
</dbReference>
<dbReference type="EMBL" id="CP033169">
    <property type="protein sequence ID" value="AYO29925.1"/>
    <property type="molecule type" value="Genomic_DNA"/>
</dbReference>
<comment type="function">
    <text evidence="6">A translational regulator that binds mRNA to regulate translation initiation and/or mRNA stability. Usually binds in the 5'-UTR at or near the Shine-Dalgarno sequence preventing ribosome-binding, thus repressing translation. Its main target seems to be the major flagellin gene, while its function is anatagonized by FliW.</text>
</comment>
<dbReference type="PANTHER" id="PTHR34984:SF1">
    <property type="entry name" value="CARBON STORAGE REGULATOR"/>
    <property type="match status" value="1"/>
</dbReference>
<evidence type="ECO:0000313" key="7">
    <source>
        <dbReference type="EMBL" id="AYO29925.1"/>
    </source>
</evidence>
<keyword evidence="8" id="KW-1185">Reference proteome</keyword>
<evidence type="ECO:0000256" key="1">
    <source>
        <dbReference type="ARBA" id="ARBA00022490"/>
    </source>
</evidence>
<keyword evidence="5 6" id="KW-0694">RNA-binding</keyword>
<dbReference type="GO" id="GO:0044781">
    <property type="term" value="P:bacterial-type flagellum organization"/>
    <property type="evidence" value="ECO:0007669"/>
    <property type="project" value="UniProtKB-KW"/>
</dbReference>
<evidence type="ECO:0000256" key="2">
    <source>
        <dbReference type="ARBA" id="ARBA00022491"/>
    </source>
</evidence>
<dbReference type="GO" id="GO:0005829">
    <property type="term" value="C:cytosol"/>
    <property type="evidence" value="ECO:0007669"/>
    <property type="project" value="TreeGrafter"/>
</dbReference>
<dbReference type="RefSeq" id="WP_122014229.1">
    <property type="nucleotide sequence ID" value="NZ_CP033169.1"/>
</dbReference>
<keyword evidence="1 6" id="KW-0963">Cytoplasm</keyword>
<dbReference type="AlphaFoldDB" id="A0A3G2R3L6"/>
<evidence type="ECO:0000256" key="6">
    <source>
        <dbReference type="HAMAP-Rule" id="MF_00167"/>
    </source>
</evidence>
<dbReference type="Gene3D" id="2.60.40.4380">
    <property type="entry name" value="Translational regulator CsrA"/>
    <property type="match status" value="1"/>
</dbReference>